<keyword evidence="3" id="KW-1185">Reference proteome</keyword>
<accession>A0A9P6GUA2</accession>
<evidence type="ECO:0000313" key="2">
    <source>
        <dbReference type="EMBL" id="KAF9741526.1"/>
    </source>
</evidence>
<feature type="compositionally biased region" description="Polar residues" evidence="1">
    <location>
        <begin position="24"/>
        <end position="37"/>
    </location>
</feature>
<protein>
    <submittedName>
        <fullName evidence="2">Uncharacterized protein</fullName>
    </submittedName>
</protein>
<sequence>MSVYPQEGVFCSQHLHTPPMQASPAHSSAKTSFTQQKAGRRTSRSRLPWRASPHLQSTDPVDDCHQAAGVVIILQSEDGLLVCRMRTYARLACMLGQGRARSSSFWKRERQTR</sequence>
<gene>
    <name evidence="2" type="ORF">PMIN01_01065</name>
</gene>
<reference evidence="2" key="1">
    <citation type="journal article" date="2020" name="Mol. Plant Microbe Interact.">
        <title>Genome Sequence of the Biocontrol Agent Coniothyrium minitans strain Conio (IMI 134523).</title>
        <authorList>
            <person name="Patel D."/>
            <person name="Shittu T.A."/>
            <person name="Baroncelli R."/>
            <person name="Muthumeenakshi S."/>
            <person name="Osborne T.H."/>
            <person name="Janganan T.K."/>
            <person name="Sreenivasaprasad S."/>
        </authorList>
    </citation>
    <scope>NUCLEOTIDE SEQUENCE</scope>
    <source>
        <strain evidence="2">Conio</strain>
    </source>
</reference>
<proteinExistence type="predicted"/>
<dbReference type="AlphaFoldDB" id="A0A9P6GUA2"/>
<feature type="region of interest" description="Disordered" evidence="1">
    <location>
        <begin position="14"/>
        <end position="60"/>
    </location>
</feature>
<organism evidence="2 3">
    <name type="scientific">Paraphaeosphaeria minitans</name>
    <dbReference type="NCBI Taxonomy" id="565426"/>
    <lineage>
        <taxon>Eukaryota</taxon>
        <taxon>Fungi</taxon>
        <taxon>Dikarya</taxon>
        <taxon>Ascomycota</taxon>
        <taxon>Pezizomycotina</taxon>
        <taxon>Dothideomycetes</taxon>
        <taxon>Pleosporomycetidae</taxon>
        <taxon>Pleosporales</taxon>
        <taxon>Massarineae</taxon>
        <taxon>Didymosphaeriaceae</taxon>
        <taxon>Paraphaeosphaeria</taxon>
    </lineage>
</organism>
<dbReference type="EMBL" id="WJXW01000001">
    <property type="protein sequence ID" value="KAF9741526.1"/>
    <property type="molecule type" value="Genomic_DNA"/>
</dbReference>
<evidence type="ECO:0000256" key="1">
    <source>
        <dbReference type="SAM" id="MobiDB-lite"/>
    </source>
</evidence>
<comment type="caution">
    <text evidence="2">The sequence shown here is derived from an EMBL/GenBank/DDBJ whole genome shotgun (WGS) entry which is preliminary data.</text>
</comment>
<name>A0A9P6GUA2_9PLEO</name>
<evidence type="ECO:0000313" key="3">
    <source>
        <dbReference type="Proteomes" id="UP000756921"/>
    </source>
</evidence>
<dbReference type="Proteomes" id="UP000756921">
    <property type="component" value="Unassembled WGS sequence"/>
</dbReference>